<evidence type="ECO:0000313" key="2">
    <source>
        <dbReference type="EMBL" id="KXB35627.1"/>
    </source>
</evidence>
<dbReference type="PANTHER" id="PTHR40111">
    <property type="entry name" value="CEPHALOSPORIN-C DEACETYLASE"/>
    <property type="match status" value="1"/>
</dbReference>
<comment type="caution">
    <text evidence="2">The sequence shown here is derived from an EMBL/GenBank/DDBJ whole genome shotgun (WGS) entry which is preliminary data.</text>
</comment>
<dbReference type="AlphaFoldDB" id="A0A133XXG6"/>
<dbReference type="PANTHER" id="PTHR40111:SF1">
    <property type="entry name" value="CEPHALOSPORIN-C DEACETYLASE"/>
    <property type="match status" value="1"/>
</dbReference>
<accession>A0A133XXG6</accession>
<evidence type="ECO:0000313" key="3">
    <source>
        <dbReference type="Proteomes" id="UP000070675"/>
    </source>
</evidence>
<proteinExistence type="predicted"/>
<name>A0A133XXG6_9ACTN</name>
<sequence>MSDIKCYWQQRLEQVQHHLQILWKAQPSTIEYNVFPELESLPSNQTKLGENSTIFSTVPHYGRIYLDACDGVPLTIRVVEPSVSMASSISSPLPTVVYFHDMHTGPRSWLYLTRYCALGARVVMLDQRFCPYDLVSDEGATQAQRIEDSLLTVLVALGIAQQDAADTQAAADLATFAPQPLACIGEGTGAGLALAAASILGPRVTKLAILNPYPCDIPQAYRTHATPQIYQSLHSYLRHHEPQGAHTDDLLAQLNFLDCLSFAPDVTAATLMGVGELGQTEQLSSFDALYQKLGTSHKKLVSYPRWGYERINDFEDAILQFIHFERKEHE</sequence>
<dbReference type="Proteomes" id="UP000070675">
    <property type="component" value="Unassembled WGS sequence"/>
</dbReference>
<feature type="domain" description="Acetyl xylan esterase" evidence="1">
    <location>
        <begin position="55"/>
        <end position="322"/>
    </location>
</feature>
<keyword evidence="3" id="KW-1185">Reference proteome</keyword>
<dbReference type="GO" id="GO:0005976">
    <property type="term" value="P:polysaccharide metabolic process"/>
    <property type="evidence" value="ECO:0007669"/>
    <property type="project" value="TreeGrafter"/>
</dbReference>
<dbReference type="EMBL" id="LSCR01000001">
    <property type="protein sequence ID" value="KXB35627.1"/>
    <property type="molecule type" value="Genomic_DNA"/>
</dbReference>
<dbReference type="RefSeq" id="WP_066304312.1">
    <property type="nucleotide sequence ID" value="NZ_KQ959483.1"/>
</dbReference>
<dbReference type="Gene3D" id="3.40.50.1820">
    <property type="entry name" value="alpha/beta hydrolase"/>
    <property type="match status" value="1"/>
</dbReference>
<dbReference type="SUPFAM" id="SSF53474">
    <property type="entry name" value="alpha/beta-Hydrolases"/>
    <property type="match status" value="1"/>
</dbReference>
<dbReference type="OrthoDB" id="1863649at2"/>
<gene>
    <name evidence="2" type="ORF">HMPREF3192_00032</name>
</gene>
<organism evidence="2 3">
    <name type="scientific">Atopobium deltae</name>
    <dbReference type="NCBI Taxonomy" id="1393034"/>
    <lineage>
        <taxon>Bacteria</taxon>
        <taxon>Bacillati</taxon>
        <taxon>Actinomycetota</taxon>
        <taxon>Coriobacteriia</taxon>
        <taxon>Coriobacteriales</taxon>
        <taxon>Atopobiaceae</taxon>
        <taxon>Atopobium</taxon>
    </lineage>
</organism>
<dbReference type="InterPro" id="IPR008391">
    <property type="entry name" value="AXE1_dom"/>
</dbReference>
<protein>
    <submittedName>
        <fullName evidence="2">Acetyl xylan esterase</fullName>
    </submittedName>
</protein>
<dbReference type="STRING" id="1393034.HMPREF3192_00032"/>
<evidence type="ECO:0000259" key="1">
    <source>
        <dbReference type="Pfam" id="PF05448"/>
    </source>
</evidence>
<dbReference type="InterPro" id="IPR039069">
    <property type="entry name" value="CE7"/>
</dbReference>
<dbReference type="GO" id="GO:0052689">
    <property type="term" value="F:carboxylic ester hydrolase activity"/>
    <property type="evidence" value="ECO:0007669"/>
    <property type="project" value="TreeGrafter"/>
</dbReference>
<dbReference type="PATRIC" id="fig|1393034.3.peg.29"/>
<dbReference type="InterPro" id="IPR029058">
    <property type="entry name" value="AB_hydrolase_fold"/>
</dbReference>
<reference evidence="3" key="1">
    <citation type="submission" date="2016-01" db="EMBL/GenBank/DDBJ databases">
        <authorList>
            <person name="Mitreva M."/>
            <person name="Pepin K.H."/>
            <person name="Mihindukulasuriya K.A."/>
            <person name="Fulton R."/>
            <person name="Fronick C."/>
            <person name="O'Laughlin M."/>
            <person name="Miner T."/>
            <person name="Herter B."/>
            <person name="Rosa B.A."/>
            <person name="Cordes M."/>
            <person name="Tomlinson C."/>
            <person name="Wollam A."/>
            <person name="Palsikar V.B."/>
            <person name="Mardis E.R."/>
            <person name="Wilson R.K."/>
        </authorList>
    </citation>
    <scope>NUCLEOTIDE SEQUENCE [LARGE SCALE GENOMIC DNA]</scope>
    <source>
        <strain evidence="3">DNF00019</strain>
    </source>
</reference>
<dbReference type="Pfam" id="PF05448">
    <property type="entry name" value="AXE1"/>
    <property type="match status" value="1"/>
</dbReference>